<feature type="domain" description="DUF6265" evidence="1">
    <location>
        <begin position="42"/>
        <end position="148"/>
    </location>
</feature>
<dbReference type="Pfam" id="PF19780">
    <property type="entry name" value="DUF6265"/>
    <property type="match status" value="1"/>
</dbReference>
<proteinExistence type="predicted"/>
<evidence type="ECO:0000259" key="1">
    <source>
        <dbReference type="Pfam" id="PF19780"/>
    </source>
</evidence>
<organism evidence="2 3">
    <name type="scientific">Maribellus comscasis</name>
    <dbReference type="NCBI Taxonomy" id="2681766"/>
    <lineage>
        <taxon>Bacteria</taxon>
        <taxon>Pseudomonadati</taxon>
        <taxon>Bacteroidota</taxon>
        <taxon>Bacteroidia</taxon>
        <taxon>Marinilabiliales</taxon>
        <taxon>Prolixibacteraceae</taxon>
        <taxon>Maribellus</taxon>
    </lineage>
</organism>
<evidence type="ECO:0000313" key="2">
    <source>
        <dbReference type="EMBL" id="QGY48009.1"/>
    </source>
</evidence>
<evidence type="ECO:0000313" key="3">
    <source>
        <dbReference type="Proteomes" id="UP000428260"/>
    </source>
</evidence>
<reference evidence="2 3" key="1">
    <citation type="submission" date="2019-11" db="EMBL/GenBank/DDBJ databases">
        <authorList>
            <person name="Zheng R.K."/>
            <person name="Sun C.M."/>
        </authorList>
    </citation>
    <scope>NUCLEOTIDE SEQUENCE [LARGE SCALE GENOMIC DNA]</scope>
    <source>
        <strain evidence="2 3">WC007</strain>
    </source>
</reference>
<dbReference type="EMBL" id="CP046401">
    <property type="protein sequence ID" value="QGY48009.1"/>
    <property type="molecule type" value="Genomic_DNA"/>
</dbReference>
<protein>
    <recommendedName>
        <fullName evidence="1">DUF6265 domain-containing protein</fullName>
    </recommendedName>
</protein>
<dbReference type="KEGG" id="mcos:GM418_00765"/>
<dbReference type="Proteomes" id="UP000428260">
    <property type="component" value="Chromosome"/>
</dbReference>
<gene>
    <name evidence="2" type="ORF">GM418_00765</name>
</gene>
<dbReference type="InterPro" id="IPR046232">
    <property type="entry name" value="DUF6265"/>
</dbReference>
<accession>A0A6I6K2X3</accession>
<name>A0A6I6K2X3_9BACT</name>
<keyword evidence="3" id="KW-1185">Reference proteome</keyword>
<dbReference type="AlphaFoldDB" id="A0A6I6K2X3"/>
<sequence length="168" mass="19404">MCLFLFSFVFFAPLIDAQEKFPNTMFYDTSVGSPNATLDDVAWVQGHWKGEAFGGIAEEIWSPPLGGSMMCVFRLLVNDEVNFYEICTLVEEKETLVLRLKHFHSDLKAWEEKNETVDFKLVKVTPGKVFFDGFTFERISDNEINLYVLIDSHGEKSEVKFNYHRVVK</sequence>